<evidence type="ECO:0000256" key="2">
    <source>
        <dbReference type="ARBA" id="ARBA00001936"/>
    </source>
</evidence>
<comment type="caution">
    <text evidence="11">The sequence shown here is derived from an EMBL/GenBank/DDBJ whole genome shotgun (WGS) entry which is preliminary data.</text>
</comment>
<dbReference type="Gene3D" id="3.10.450.60">
    <property type="match status" value="1"/>
</dbReference>
<evidence type="ECO:0000256" key="9">
    <source>
        <dbReference type="SAM" id="SignalP"/>
    </source>
</evidence>
<dbReference type="SUPFAM" id="SSF48484">
    <property type="entry name" value="Lipoxigenase"/>
    <property type="match status" value="1"/>
</dbReference>
<dbReference type="GO" id="GO:0046872">
    <property type="term" value="F:metal ion binding"/>
    <property type="evidence" value="ECO:0007669"/>
    <property type="project" value="UniProtKB-KW"/>
</dbReference>
<reference evidence="11 12" key="1">
    <citation type="submission" date="2023-10" db="EMBL/GenBank/DDBJ databases">
        <title>Draft genome sequence of Xylaria bambusicola isolate GMP-LS, the root and basal stem rot pathogen of sugarcane in Indonesia.</title>
        <authorList>
            <person name="Selvaraj P."/>
            <person name="Muralishankar V."/>
            <person name="Muruganantham S."/>
            <person name="Sp S."/>
            <person name="Haryani S."/>
            <person name="Lau K.J.X."/>
            <person name="Naqvi N.I."/>
        </authorList>
    </citation>
    <scope>NUCLEOTIDE SEQUENCE [LARGE SCALE GENOMIC DNA]</scope>
    <source>
        <strain evidence="11">GMP-LS</strain>
    </source>
</reference>
<keyword evidence="6" id="KW-0223">Dioxygenase</keyword>
<feature type="domain" description="Lipoxygenase" evidence="10">
    <location>
        <begin position="207"/>
        <end position="608"/>
    </location>
</feature>
<dbReference type="EC" id="1.13.11.45" evidence="3"/>
<protein>
    <recommendedName>
        <fullName evidence="4">Manganese lipoxygenase</fullName>
        <ecNumber evidence="3">1.13.11.45</ecNumber>
    </recommendedName>
</protein>
<evidence type="ECO:0000313" key="11">
    <source>
        <dbReference type="EMBL" id="KAK5625191.1"/>
    </source>
</evidence>
<keyword evidence="5" id="KW-0479">Metal-binding</keyword>
<accession>A0AAN7Z5V4</accession>
<dbReference type="Proteomes" id="UP001305414">
    <property type="component" value="Unassembled WGS sequence"/>
</dbReference>
<evidence type="ECO:0000259" key="10">
    <source>
        <dbReference type="PROSITE" id="PS51393"/>
    </source>
</evidence>
<comment type="catalytic activity">
    <reaction evidence="1">
        <text>(9Z,12Z)-octadecadienoate + O2 = (11S)-hydroperoxy-(9Z,12Z)-octadecadienoate</text>
        <dbReference type="Rhea" id="RHEA:18993"/>
        <dbReference type="ChEBI" id="CHEBI:15379"/>
        <dbReference type="ChEBI" id="CHEBI:30245"/>
        <dbReference type="ChEBI" id="CHEBI:57467"/>
        <dbReference type="EC" id="1.13.11.45"/>
    </reaction>
</comment>
<evidence type="ECO:0000256" key="6">
    <source>
        <dbReference type="ARBA" id="ARBA00022964"/>
    </source>
</evidence>
<dbReference type="InterPro" id="IPR013819">
    <property type="entry name" value="LipOase_C"/>
</dbReference>
<dbReference type="GO" id="GO:0050584">
    <property type="term" value="F:linoleate 11-lipoxygenase activity"/>
    <property type="evidence" value="ECO:0007669"/>
    <property type="project" value="UniProtKB-EC"/>
</dbReference>
<keyword evidence="7" id="KW-0560">Oxidoreductase</keyword>
<sequence length="608" mass="68253">MIYGRGLLGKMIKSALTSFLLATAAVQASPALTERHLENARSNDAYTLPKSDRNPRARAAAIEVKRKGWQYSEYPMGVAYYPTGTLANKTIAKDQETWLPPILKISEATTRESPIALEAIKAKGGFKKLEDYANLYDGQWEEAFPGGPFEGMLTNFTDDRMFSMMRLSASPYRLKRVKPSDKLPFLVHNAADITGISLDKLQAQGRLFLEDFSEMKELDPTDKFGAGCQAYFYIHPKSGDFLPLAVRPIVKGRENSALVYTPKDTENDWMLAKMLMNQNDGWHTTWAHITQSHSAAEAPYLAAIRTLSDNHPVLAMINRIEKTPWNIRPLLEDGVQSGAGPDAGPQYYAWTSLSGRQWANQVYSSGETANFQANYYRTFLENNGLINCRYGPALKSFPFYEDASVIVEAIRDVMTAFVNSYYPNDNAVAKDPELQAWQRETDVAKVYDFPKSIKTRRTLVDILTHQAYLGGIVHGVMSTNGAIGDTTSLPFAPAGFRQPIPTKKGVKDLMAFMPTPEGAVWQVVTYAAANRAMWRDTNETISYMFEDETMLNKMNPVTYQAAKSFKAKMDAFSKEVRARTFDKDGLSRGMPFMWNVLDPNWAPYWSVV</sequence>
<proteinExistence type="predicted"/>
<dbReference type="InterPro" id="IPR000907">
    <property type="entry name" value="LipOase"/>
</dbReference>
<evidence type="ECO:0000256" key="8">
    <source>
        <dbReference type="ARBA" id="ARBA00023211"/>
    </source>
</evidence>
<evidence type="ECO:0000256" key="3">
    <source>
        <dbReference type="ARBA" id="ARBA00013178"/>
    </source>
</evidence>
<dbReference type="GO" id="GO:0043651">
    <property type="term" value="P:linoleic acid metabolic process"/>
    <property type="evidence" value="ECO:0007669"/>
    <property type="project" value="UniProtKB-ARBA"/>
</dbReference>
<dbReference type="EMBL" id="JAWHQM010000002">
    <property type="protein sequence ID" value="KAK5625191.1"/>
    <property type="molecule type" value="Genomic_DNA"/>
</dbReference>
<organism evidence="11 12">
    <name type="scientific">Xylaria bambusicola</name>
    <dbReference type="NCBI Taxonomy" id="326684"/>
    <lineage>
        <taxon>Eukaryota</taxon>
        <taxon>Fungi</taxon>
        <taxon>Dikarya</taxon>
        <taxon>Ascomycota</taxon>
        <taxon>Pezizomycotina</taxon>
        <taxon>Sordariomycetes</taxon>
        <taxon>Xylariomycetidae</taxon>
        <taxon>Xylariales</taxon>
        <taxon>Xylariaceae</taxon>
        <taxon>Xylaria</taxon>
    </lineage>
</organism>
<feature type="chain" id="PRO_5042986456" description="Manganese lipoxygenase" evidence="9">
    <location>
        <begin position="29"/>
        <end position="608"/>
    </location>
</feature>
<gene>
    <name evidence="11" type="ORF">RRF57_000907</name>
</gene>
<keyword evidence="9" id="KW-0732">Signal</keyword>
<dbReference type="Gene3D" id="1.20.245.10">
    <property type="entry name" value="Lipoxygenase-1, Domain 5"/>
    <property type="match status" value="1"/>
</dbReference>
<evidence type="ECO:0000256" key="7">
    <source>
        <dbReference type="ARBA" id="ARBA00023002"/>
    </source>
</evidence>
<dbReference type="AlphaFoldDB" id="A0AAN7Z5V4"/>
<feature type="signal peptide" evidence="9">
    <location>
        <begin position="1"/>
        <end position="28"/>
    </location>
</feature>
<dbReference type="InterPro" id="IPR036226">
    <property type="entry name" value="LipOase_C_sf"/>
</dbReference>
<keyword evidence="8" id="KW-0464">Manganese</keyword>
<comment type="cofactor">
    <cofactor evidence="2">
        <name>Mn(2+)</name>
        <dbReference type="ChEBI" id="CHEBI:29035"/>
    </cofactor>
</comment>
<evidence type="ECO:0000256" key="1">
    <source>
        <dbReference type="ARBA" id="ARBA00000366"/>
    </source>
</evidence>
<evidence type="ECO:0000313" key="12">
    <source>
        <dbReference type="Proteomes" id="UP001305414"/>
    </source>
</evidence>
<dbReference type="GO" id="GO:0034440">
    <property type="term" value="P:lipid oxidation"/>
    <property type="evidence" value="ECO:0007669"/>
    <property type="project" value="InterPro"/>
</dbReference>
<dbReference type="PROSITE" id="PS51393">
    <property type="entry name" value="LIPOXYGENASE_3"/>
    <property type="match status" value="1"/>
</dbReference>
<evidence type="ECO:0000256" key="5">
    <source>
        <dbReference type="ARBA" id="ARBA00022723"/>
    </source>
</evidence>
<evidence type="ECO:0000256" key="4">
    <source>
        <dbReference type="ARBA" id="ARBA00021175"/>
    </source>
</evidence>
<dbReference type="PANTHER" id="PTHR11771">
    <property type="entry name" value="LIPOXYGENASE"/>
    <property type="match status" value="1"/>
</dbReference>
<name>A0AAN7Z5V4_9PEZI</name>
<dbReference type="Pfam" id="PF00305">
    <property type="entry name" value="Lipoxygenase"/>
    <property type="match status" value="2"/>
</dbReference>
<keyword evidence="12" id="KW-1185">Reference proteome</keyword>